<keyword evidence="1" id="KW-0472">Membrane</keyword>
<organism evidence="2">
    <name type="scientific">Rhizophora mucronata</name>
    <name type="common">Asiatic mangrove</name>
    <dbReference type="NCBI Taxonomy" id="61149"/>
    <lineage>
        <taxon>Eukaryota</taxon>
        <taxon>Viridiplantae</taxon>
        <taxon>Streptophyta</taxon>
        <taxon>Embryophyta</taxon>
        <taxon>Tracheophyta</taxon>
        <taxon>Spermatophyta</taxon>
        <taxon>Magnoliopsida</taxon>
        <taxon>eudicotyledons</taxon>
        <taxon>Gunneridae</taxon>
        <taxon>Pentapetalae</taxon>
        <taxon>rosids</taxon>
        <taxon>fabids</taxon>
        <taxon>Malpighiales</taxon>
        <taxon>Rhizophoraceae</taxon>
        <taxon>Rhizophora</taxon>
    </lineage>
</organism>
<reference evidence="2" key="1">
    <citation type="submission" date="2018-02" db="EMBL/GenBank/DDBJ databases">
        <title>Rhizophora mucronata_Transcriptome.</title>
        <authorList>
            <person name="Meera S.P."/>
            <person name="Sreeshan A."/>
            <person name="Augustine A."/>
        </authorList>
    </citation>
    <scope>NUCLEOTIDE SEQUENCE</scope>
    <source>
        <tissue evidence="2">Leaf</tissue>
    </source>
</reference>
<accession>A0A2P2KHU2</accession>
<dbReference type="AlphaFoldDB" id="A0A2P2KHU2"/>
<protein>
    <submittedName>
        <fullName evidence="2">Protein DEFECTIVE IN MERISTEM SILENCING 3</fullName>
    </submittedName>
</protein>
<keyword evidence="1" id="KW-1133">Transmembrane helix</keyword>
<name>A0A2P2KHU2_RHIMU</name>
<keyword evidence="1" id="KW-0812">Transmembrane</keyword>
<proteinExistence type="predicted"/>
<evidence type="ECO:0000256" key="1">
    <source>
        <dbReference type="SAM" id="Phobius"/>
    </source>
</evidence>
<feature type="transmembrane region" description="Helical" evidence="1">
    <location>
        <begin position="12"/>
        <end position="35"/>
    </location>
</feature>
<dbReference type="EMBL" id="GGEC01024799">
    <property type="protein sequence ID" value="MBX05283.1"/>
    <property type="molecule type" value="Transcribed_RNA"/>
</dbReference>
<sequence length="65" mass="7548">MVLSWTRICQLACIPFCILQDLLLTFFLLVVKFSFICLPRNGPCHEALESLNFKMICMEISWPPL</sequence>
<evidence type="ECO:0000313" key="2">
    <source>
        <dbReference type="EMBL" id="MBX05283.1"/>
    </source>
</evidence>